<keyword evidence="2" id="KW-1185">Reference proteome</keyword>
<dbReference type="PANTHER" id="PTHR38134">
    <property type="entry name" value="SLR1395 PROTEIN"/>
    <property type="match status" value="1"/>
</dbReference>
<proteinExistence type="predicted"/>
<reference evidence="1" key="1">
    <citation type="submission" date="2021-02" db="EMBL/GenBank/DDBJ databases">
        <title>Genome sequence Cadophora malorum strain M34.</title>
        <authorList>
            <person name="Stefanovic E."/>
            <person name="Vu D."/>
            <person name="Scully C."/>
            <person name="Dijksterhuis J."/>
            <person name="Roader J."/>
            <person name="Houbraken J."/>
        </authorList>
    </citation>
    <scope>NUCLEOTIDE SEQUENCE</scope>
    <source>
        <strain evidence="1">M34</strain>
    </source>
</reference>
<dbReference type="Gene3D" id="3.40.50.2000">
    <property type="entry name" value="Glycogen Phosphorylase B"/>
    <property type="match status" value="1"/>
</dbReference>
<dbReference type="InterPro" id="IPR053205">
    <property type="entry name" value="GHMP_kinase_L-arabinokinase"/>
</dbReference>
<gene>
    <name evidence="1" type="ORF">IFR04_011134</name>
</gene>
<organism evidence="1 2">
    <name type="scientific">Cadophora malorum</name>
    <dbReference type="NCBI Taxonomy" id="108018"/>
    <lineage>
        <taxon>Eukaryota</taxon>
        <taxon>Fungi</taxon>
        <taxon>Dikarya</taxon>
        <taxon>Ascomycota</taxon>
        <taxon>Pezizomycotina</taxon>
        <taxon>Leotiomycetes</taxon>
        <taxon>Helotiales</taxon>
        <taxon>Ploettnerulaceae</taxon>
        <taxon>Cadophora</taxon>
    </lineage>
</organism>
<evidence type="ECO:0000313" key="1">
    <source>
        <dbReference type="EMBL" id="KAG4415721.1"/>
    </source>
</evidence>
<accession>A0A8H7W2U9</accession>
<evidence type="ECO:0000313" key="2">
    <source>
        <dbReference type="Proteomes" id="UP000664132"/>
    </source>
</evidence>
<comment type="caution">
    <text evidence="1">The sequence shown here is derived from an EMBL/GenBank/DDBJ whole genome shotgun (WGS) entry which is preliminary data.</text>
</comment>
<dbReference type="AlphaFoldDB" id="A0A8H7W2U9"/>
<dbReference type="OrthoDB" id="1684102at2759"/>
<sequence>MLRINYYISGHGFGHATRSAQLIFALLSSSPTTHVTIITTAPQHLFPSSDRISFIRQEVDSAIIQPQPYTIDATASFANLATFLAAAETEGWKKRMESILDETECNLILADAPYPIAWLGVKERGIKSILVSNFTFDAIFEKLLTYLPASRCSAETRMVEKIENLYAEYDFAVRLPGFISFPFVERYWSGEEKKRRLVDVPLVFRPARVGREKVLENLGVPVDMRGCKVLLVQFGGQILTKSGEAKVPSIPEGWICLSADEVDDERFFRFPKDVYSPDLVGAADVVLGKIGYGTVSECVGMNKPLVYVLRPMFAEEPGLLKYMNENGSSEEISVADYESGTWAGIIEKIVKAREAKKKGHVKEGSAEVAKIIEKLAQGE</sequence>
<dbReference type="EMBL" id="JAFJYH010000210">
    <property type="protein sequence ID" value="KAG4415721.1"/>
    <property type="molecule type" value="Genomic_DNA"/>
</dbReference>
<protein>
    <submittedName>
        <fullName evidence="1">Uncharacterized protein</fullName>
    </submittedName>
</protein>
<name>A0A8H7W2U9_9HELO</name>
<dbReference type="PANTHER" id="PTHR38134:SF2">
    <property type="entry name" value="GALACTOKINASE"/>
    <property type="match status" value="1"/>
</dbReference>
<dbReference type="SUPFAM" id="SSF53756">
    <property type="entry name" value="UDP-Glycosyltransferase/glycogen phosphorylase"/>
    <property type="match status" value="1"/>
</dbReference>
<dbReference type="Proteomes" id="UP000664132">
    <property type="component" value="Unassembled WGS sequence"/>
</dbReference>